<dbReference type="RefSeq" id="WP_353634085.1">
    <property type="nucleotide sequence ID" value="NZ_CP159204.1"/>
</dbReference>
<organism evidence="1">
    <name type="scientific">Halobacterium sp. NMX12-1</name>
    <dbReference type="NCBI Taxonomy" id="3166650"/>
    <lineage>
        <taxon>Archaea</taxon>
        <taxon>Methanobacteriati</taxon>
        <taxon>Methanobacteriota</taxon>
        <taxon>Stenosarchaea group</taxon>
        <taxon>Halobacteria</taxon>
        <taxon>Halobacteriales</taxon>
        <taxon>Halobacteriaceae</taxon>
        <taxon>Halobacterium</taxon>
    </lineage>
</organism>
<dbReference type="AlphaFoldDB" id="A0AAU8CBC8"/>
<evidence type="ECO:0000313" key="1">
    <source>
        <dbReference type="EMBL" id="XCF16207.1"/>
    </source>
</evidence>
<accession>A0AAU8CBC8</accession>
<reference evidence="1" key="1">
    <citation type="submission" date="2024-06" db="EMBL/GenBank/DDBJ databases">
        <title>Genome Sequence of an extremely halophilic archaeon isolated from Permian era halite, Salado Formation, Carlsbad, New Mexico: Halobacterium sp. strain NMX12-1.</title>
        <authorList>
            <person name="Sotoa L."/>
            <person name="DasSarma P."/>
            <person name="Anton B.P."/>
            <person name="Vincze T."/>
            <person name="Verma I."/>
            <person name="Eralp B."/>
            <person name="Powers D.W."/>
            <person name="Dozier B.L."/>
            <person name="Roberts R.J."/>
            <person name="DasSarma S."/>
        </authorList>
    </citation>
    <scope>NUCLEOTIDE SEQUENCE</scope>
    <source>
        <strain evidence="1">NMX12-1</strain>
    </source>
</reference>
<dbReference type="EMBL" id="CP159204">
    <property type="protein sequence ID" value="XCF16207.1"/>
    <property type="molecule type" value="Genomic_DNA"/>
</dbReference>
<gene>
    <name evidence="1" type="ORF">ABSL23_13305</name>
</gene>
<protein>
    <submittedName>
        <fullName evidence="1">Uncharacterized protein</fullName>
    </submittedName>
</protein>
<name>A0AAU8CBC8_9EURY</name>
<dbReference type="KEGG" id="hanx:ABSL23_13305"/>
<sequence length="57" mass="5431">MAPTVAGRFGERGLEAAAVAVAGTAGFLADGAGAVPVAAVVGFFAAKSVESLRLALA</sequence>
<dbReference type="GeneID" id="91110143"/>
<proteinExistence type="predicted"/>